<sequence length="127" mass="13579">MAKIIVVEDDPNLANLYSQKLEEGGHSVSIIADTEAVAKIQEQKPAIVLLDILMPNVNGLDILREIKSDPVTSGIPVLLLTNVAEDASIAKGLEFGAYGYLLKAETTPNQILARVNMTLEETAGPVP</sequence>
<name>A0A1F5H5V5_9BACT</name>
<dbReference type="Pfam" id="PF00072">
    <property type="entry name" value="Response_reg"/>
    <property type="match status" value="1"/>
</dbReference>
<dbReference type="InterPro" id="IPR001789">
    <property type="entry name" value="Sig_transdc_resp-reg_receiver"/>
</dbReference>
<evidence type="ECO:0000313" key="4">
    <source>
        <dbReference type="EMBL" id="OGD99435.1"/>
    </source>
</evidence>
<evidence type="ECO:0000256" key="1">
    <source>
        <dbReference type="ARBA" id="ARBA00022553"/>
    </source>
</evidence>
<evidence type="ECO:0000259" key="3">
    <source>
        <dbReference type="PROSITE" id="PS50110"/>
    </source>
</evidence>
<proteinExistence type="predicted"/>
<dbReference type="GO" id="GO:0000160">
    <property type="term" value="P:phosphorelay signal transduction system"/>
    <property type="evidence" value="ECO:0007669"/>
    <property type="project" value="InterPro"/>
</dbReference>
<dbReference type="AlphaFoldDB" id="A0A1F5H5V5"/>
<gene>
    <name evidence="4" type="ORF">A3B54_00885</name>
</gene>
<dbReference type="InterPro" id="IPR050595">
    <property type="entry name" value="Bact_response_regulator"/>
</dbReference>
<dbReference type="SUPFAM" id="SSF52172">
    <property type="entry name" value="CheY-like"/>
    <property type="match status" value="1"/>
</dbReference>
<keyword evidence="1 2" id="KW-0597">Phosphoprotein</keyword>
<evidence type="ECO:0000313" key="5">
    <source>
        <dbReference type="Proteomes" id="UP000177039"/>
    </source>
</evidence>
<feature type="modified residue" description="4-aspartylphosphate" evidence="2">
    <location>
        <position position="51"/>
    </location>
</feature>
<organism evidence="4 5">
    <name type="scientific">Candidatus Curtissbacteria bacterium RIFCSPLOWO2_01_FULL_42_50</name>
    <dbReference type="NCBI Taxonomy" id="1797730"/>
    <lineage>
        <taxon>Bacteria</taxon>
        <taxon>Candidatus Curtissiibacteriota</taxon>
    </lineage>
</organism>
<dbReference type="Gene3D" id="3.40.50.2300">
    <property type="match status" value="1"/>
</dbReference>
<dbReference type="Proteomes" id="UP000177039">
    <property type="component" value="Unassembled WGS sequence"/>
</dbReference>
<reference evidence="4 5" key="1">
    <citation type="journal article" date="2016" name="Nat. Commun.">
        <title>Thousands of microbial genomes shed light on interconnected biogeochemical processes in an aquifer system.</title>
        <authorList>
            <person name="Anantharaman K."/>
            <person name="Brown C.T."/>
            <person name="Hug L.A."/>
            <person name="Sharon I."/>
            <person name="Castelle C.J."/>
            <person name="Probst A.J."/>
            <person name="Thomas B.C."/>
            <person name="Singh A."/>
            <person name="Wilkins M.J."/>
            <person name="Karaoz U."/>
            <person name="Brodie E.L."/>
            <person name="Williams K.H."/>
            <person name="Hubbard S.S."/>
            <person name="Banfield J.F."/>
        </authorList>
    </citation>
    <scope>NUCLEOTIDE SEQUENCE [LARGE SCALE GENOMIC DNA]</scope>
</reference>
<accession>A0A1F5H5V5</accession>
<dbReference type="PROSITE" id="PS50110">
    <property type="entry name" value="RESPONSE_REGULATORY"/>
    <property type="match status" value="1"/>
</dbReference>
<comment type="caution">
    <text evidence="4">The sequence shown here is derived from an EMBL/GenBank/DDBJ whole genome shotgun (WGS) entry which is preliminary data.</text>
</comment>
<evidence type="ECO:0000256" key="2">
    <source>
        <dbReference type="PROSITE-ProRule" id="PRU00169"/>
    </source>
</evidence>
<dbReference type="CDD" id="cd17574">
    <property type="entry name" value="REC_OmpR"/>
    <property type="match status" value="1"/>
</dbReference>
<dbReference type="SMART" id="SM00448">
    <property type="entry name" value="REC"/>
    <property type="match status" value="1"/>
</dbReference>
<dbReference type="InterPro" id="IPR011006">
    <property type="entry name" value="CheY-like_superfamily"/>
</dbReference>
<dbReference type="EMBL" id="MFBT01000016">
    <property type="protein sequence ID" value="OGD99435.1"/>
    <property type="molecule type" value="Genomic_DNA"/>
</dbReference>
<feature type="domain" description="Response regulatory" evidence="3">
    <location>
        <begin position="3"/>
        <end position="118"/>
    </location>
</feature>
<protein>
    <recommendedName>
        <fullName evidence="3">Response regulatory domain-containing protein</fullName>
    </recommendedName>
</protein>
<dbReference type="PANTHER" id="PTHR44591:SF3">
    <property type="entry name" value="RESPONSE REGULATORY DOMAIN-CONTAINING PROTEIN"/>
    <property type="match status" value="1"/>
</dbReference>
<dbReference type="PANTHER" id="PTHR44591">
    <property type="entry name" value="STRESS RESPONSE REGULATOR PROTEIN 1"/>
    <property type="match status" value="1"/>
</dbReference>